<dbReference type="EMBL" id="CP038026">
    <property type="protein sequence ID" value="QBQ34877.1"/>
    <property type="molecule type" value="Genomic_DNA"/>
</dbReference>
<dbReference type="AlphaFoldDB" id="A0A4P7BAQ8"/>
<keyword evidence="3" id="KW-1185">Reference proteome</keyword>
<sequence>MNEERMEQRLERRLQERLLLQPMEGDRLVLDDATLRAALDGSRRLTAAELAALHASPLTLRRFRHLALARRNAAWQASGGMLRAADSGAALAQLVTDDGNWSLHFVAQDGGWQVILRLDPAAPFAAALLRESPLLRVADGAGATVMQGRLDADGECEAPWPFALAPAGHFQAHGAAFSVRREP</sequence>
<protein>
    <submittedName>
        <fullName evidence="1">Uncharacterized protein</fullName>
    </submittedName>
</protein>
<evidence type="ECO:0000313" key="1">
    <source>
        <dbReference type="EMBL" id="GGY89263.1"/>
    </source>
</evidence>
<name>A0A4P7BAQ8_9BURK</name>
<dbReference type="RefSeq" id="WP_134382844.1">
    <property type="nucleotide sequence ID" value="NZ_BMWW01000003.1"/>
</dbReference>
<evidence type="ECO:0000313" key="4">
    <source>
        <dbReference type="Proteomes" id="UP000619512"/>
    </source>
</evidence>
<dbReference type="OrthoDB" id="8708708at2"/>
<accession>A0A4P7BAQ8</accession>
<evidence type="ECO:0000313" key="2">
    <source>
        <dbReference type="EMBL" id="QBQ34877.1"/>
    </source>
</evidence>
<reference evidence="1" key="1">
    <citation type="journal article" date="2014" name="Int. J. Syst. Evol. Microbiol.">
        <title>Complete genome sequence of Corynebacterium casei LMG S-19264T (=DSM 44701T), isolated from a smear-ripened cheese.</title>
        <authorList>
            <consortium name="US DOE Joint Genome Institute (JGI-PGF)"/>
            <person name="Walter F."/>
            <person name="Albersmeier A."/>
            <person name="Kalinowski J."/>
            <person name="Ruckert C."/>
        </authorList>
    </citation>
    <scope>NUCLEOTIDE SEQUENCE</scope>
    <source>
        <strain evidence="1">KCTC 12344</strain>
    </source>
</reference>
<gene>
    <name evidence="2" type="ORF">E1742_00760</name>
    <name evidence="1" type="ORF">GCM10007388_23430</name>
</gene>
<organism evidence="1 4">
    <name type="scientific">Pseudoduganella plicata</name>
    <dbReference type="NCBI Taxonomy" id="321984"/>
    <lineage>
        <taxon>Bacteria</taxon>
        <taxon>Pseudomonadati</taxon>
        <taxon>Pseudomonadota</taxon>
        <taxon>Betaproteobacteria</taxon>
        <taxon>Burkholderiales</taxon>
        <taxon>Oxalobacteraceae</taxon>
        <taxon>Telluria group</taxon>
        <taxon>Pseudoduganella</taxon>
    </lineage>
</organism>
<evidence type="ECO:0000313" key="3">
    <source>
        <dbReference type="Proteomes" id="UP000294359"/>
    </source>
</evidence>
<dbReference type="Proteomes" id="UP000619512">
    <property type="component" value="Unassembled WGS sequence"/>
</dbReference>
<reference evidence="1" key="3">
    <citation type="submission" date="2022-12" db="EMBL/GenBank/DDBJ databases">
        <authorList>
            <person name="Sun Q."/>
            <person name="Kim S."/>
        </authorList>
    </citation>
    <scope>NUCLEOTIDE SEQUENCE</scope>
    <source>
        <strain evidence="1">KCTC 12344</strain>
    </source>
</reference>
<dbReference type="Proteomes" id="UP000294359">
    <property type="component" value="Chromosome"/>
</dbReference>
<reference evidence="2 3" key="2">
    <citation type="submission" date="2019-03" db="EMBL/GenBank/DDBJ databases">
        <title>Draft Genome Sequences of Six Type Strains of the Genus Massilia.</title>
        <authorList>
            <person name="Miess H."/>
            <person name="Frediansyhah A."/>
            <person name="Gross H."/>
        </authorList>
    </citation>
    <scope>NUCLEOTIDE SEQUENCE [LARGE SCALE GENOMIC DNA]</scope>
    <source>
        <strain evidence="2 3">DSM 17505</strain>
    </source>
</reference>
<proteinExistence type="predicted"/>
<dbReference type="EMBL" id="BMWW01000003">
    <property type="protein sequence ID" value="GGY89263.1"/>
    <property type="molecule type" value="Genomic_DNA"/>
</dbReference>